<dbReference type="GO" id="GO:0019172">
    <property type="term" value="F:glyoxalase III activity"/>
    <property type="evidence" value="ECO:0007669"/>
    <property type="project" value="TreeGrafter"/>
</dbReference>
<evidence type="ECO:0000313" key="6">
    <source>
        <dbReference type="Proteomes" id="UP000186004"/>
    </source>
</evidence>
<dbReference type="GO" id="GO:0005737">
    <property type="term" value="C:cytoplasm"/>
    <property type="evidence" value="ECO:0007669"/>
    <property type="project" value="TreeGrafter"/>
</dbReference>
<keyword evidence="5" id="KW-0645">Protease</keyword>
<organism evidence="5 6">
    <name type="scientific">Micromonospora avicenniae</name>
    <dbReference type="NCBI Taxonomy" id="1198245"/>
    <lineage>
        <taxon>Bacteria</taxon>
        <taxon>Bacillati</taxon>
        <taxon>Actinomycetota</taxon>
        <taxon>Actinomycetes</taxon>
        <taxon>Micromonosporales</taxon>
        <taxon>Micromonosporaceae</taxon>
        <taxon>Micromonospora</taxon>
    </lineage>
</organism>
<dbReference type="InterPro" id="IPR029062">
    <property type="entry name" value="Class_I_gatase-like"/>
</dbReference>
<evidence type="ECO:0000256" key="3">
    <source>
        <dbReference type="ARBA" id="ARBA00038493"/>
    </source>
</evidence>
<dbReference type="InterPro" id="IPR002818">
    <property type="entry name" value="DJ-1/PfpI"/>
</dbReference>
<dbReference type="RefSeq" id="WP_076471000.1">
    <property type="nucleotide sequence ID" value="NZ_FTNF01000008.1"/>
</dbReference>
<dbReference type="GO" id="GO:0008233">
    <property type="term" value="F:peptidase activity"/>
    <property type="evidence" value="ECO:0007669"/>
    <property type="project" value="UniProtKB-KW"/>
</dbReference>
<evidence type="ECO:0000256" key="2">
    <source>
        <dbReference type="ARBA" id="ARBA00023239"/>
    </source>
</evidence>
<gene>
    <name evidence="5" type="ORF">SAMN05444858_108183</name>
</gene>
<evidence type="ECO:0000256" key="1">
    <source>
        <dbReference type="ARBA" id="ARBA00023016"/>
    </source>
</evidence>
<proteinExistence type="inferred from homology"/>
<dbReference type="EMBL" id="FTNF01000008">
    <property type="protein sequence ID" value="SIR32366.1"/>
    <property type="molecule type" value="Genomic_DNA"/>
</dbReference>
<dbReference type="PANTHER" id="PTHR48094:SF11">
    <property type="entry name" value="GLUTATHIONE-INDEPENDENT GLYOXALASE HSP31-RELATED"/>
    <property type="match status" value="1"/>
</dbReference>
<dbReference type="Pfam" id="PF01965">
    <property type="entry name" value="DJ-1_PfpI"/>
    <property type="match status" value="1"/>
</dbReference>
<evidence type="ECO:0000259" key="4">
    <source>
        <dbReference type="Pfam" id="PF01965"/>
    </source>
</evidence>
<keyword evidence="2" id="KW-0456">Lyase</keyword>
<dbReference type="Proteomes" id="UP000186004">
    <property type="component" value="Unassembled WGS sequence"/>
</dbReference>
<dbReference type="CDD" id="cd03141">
    <property type="entry name" value="GATase1_Hsp31_like"/>
    <property type="match status" value="1"/>
</dbReference>
<keyword evidence="5" id="KW-0378">Hydrolase</keyword>
<keyword evidence="1" id="KW-0346">Stress response</keyword>
<dbReference type="PANTHER" id="PTHR48094">
    <property type="entry name" value="PROTEIN/NUCLEIC ACID DEGLYCASE DJ-1-RELATED"/>
    <property type="match status" value="1"/>
</dbReference>
<accession>A0A1N7A027</accession>
<dbReference type="OrthoDB" id="9792284at2"/>
<dbReference type="AlphaFoldDB" id="A0A1N7A027"/>
<evidence type="ECO:0000313" key="5">
    <source>
        <dbReference type="EMBL" id="SIR32366.1"/>
    </source>
</evidence>
<sequence>MAKILFVMTGADHWTLADGERHPTGFWAEEFAEPYRALIEAGHEVTVATPGGVVPTVDRVSLAPEFNGGAQGAEAVAALLDGASALRRPVALADVDPADYAAVFYPGGHGPMEDLSGDRESARVITETLGSGRPLALVCHGVAALLATEESDGVSPLRGYQVTGFTKAEEARTGLAERARWLLQDRLVALGVRFTEAPAWSSHVVADRNLLTGQNPRSSAELATALLGRLGTL</sequence>
<dbReference type="GO" id="GO:0006508">
    <property type="term" value="P:proteolysis"/>
    <property type="evidence" value="ECO:0007669"/>
    <property type="project" value="UniProtKB-KW"/>
</dbReference>
<dbReference type="Gene3D" id="3.40.50.880">
    <property type="match status" value="1"/>
</dbReference>
<keyword evidence="6" id="KW-1185">Reference proteome</keyword>
<dbReference type="GO" id="GO:0019243">
    <property type="term" value="P:methylglyoxal catabolic process to D-lactate via S-lactoyl-glutathione"/>
    <property type="evidence" value="ECO:0007669"/>
    <property type="project" value="TreeGrafter"/>
</dbReference>
<name>A0A1N7A027_9ACTN</name>
<reference evidence="5 6" key="1">
    <citation type="submission" date="2017-01" db="EMBL/GenBank/DDBJ databases">
        <authorList>
            <person name="Mah S.A."/>
            <person name="Swanson W.J."/>
            <person name="Moy G.W."/>
            <person name="Vacquier V.D."/>
        </authorList>
    </citation>
    <scope>NUCLEOTIDE SEQUENCE [LARGE SCALE GENOMIC DNA]</scope>
    <source>
        <strain evidence="5 6">DSM 45758</strain>
    </source>
</reference>
<protein>
    <submittedName>
        <fullName evidence="5">Putative intracellular protease/amidase</fullName>
    </submittedName>
</protein>
<dbReference type="STRING" id="1198245.SAMN05444858_108183"/>
<feature type="domain" description="DJ-1/PfpI" evidence="4">
    <location>
        <begin position="28"/>
        <end position="227"/>
    </location>
</feature>
<dbReference type="SUPFAM" id="SSF52317">
    <property type="entry name" value="Class I glutamine amidotransferase-like"/>
    <property type="match status" value="1"/>
</dbReference>
<comment type="similarity">
    <text evidence="3">Belongs to the peptidase C56 family. HSP31-like subfamily.</text>
</comment>
<dbReference type="InterPro" id="IPR050325">
    <property type="entry name" value="Prot/Nucl_acid_deglycase"/>
</dbReference>